<dbReference type="AlphaFoldDB" id="A0A8T3BH91"/>
<dbReference type="EMBL" id="JAGYWB010000009">
    <property type="protein sequence ID" value="KAI0511754.1"/>
    <property type="molecule type" value="Genomic_DNA"/>
</dbReference>
<organism evidence="1 2">
    <name type="scientific">Dendrobium nobile</name>
    <name type="common">Orchid</name>
    <dbReference type="NCBI Taxonomy" id="94219"/>
    <lineage>
        <taxon>Eukaryota</taxon>
        <taxon>Viridiplantae</taxon>
        <taxon>Streptophyta</taxon>
        <taxon>Embryophyta</taxon>
        <taxon>Tracheophyta</taxon>
        <taxon>Spermatophyta</taxon>
        <taxon>Magnoliopsida</taxon>
        <taxon>Liliopsida</taxon>
        <taxon>Asparagales</taxon>
        <taxon>Orchidaceae</taxon>
        <taxon>Epidendroideae</taxon>
        <taxon>Malaxideae</taxon>
        <taxon>Dendrobiinae</taxon>
        <taxon>Dendrobium</taxon>
    </lineage>
</organism>
<protein>
    <submittedName>
        <fullName evidence="1">Uncharacterized protein</fullName>
    </submittedName>
</protein>
<evidence type="ECO:0000313" key="2">
    <source>
        <dbReference type="Proteomes" id="UP000829196"/>
    </source>
</evidence>
<name>A0A8T3BH91_DENNO</name>
<dbReference type="Proteomes" id="UP000829196">
    <property type="component" value="Unassembled WGS sequence"/>
</dbReference>
<evidence type="ECO:0000313" key="1">
    <source>
        <dbReference type="EMBL" id="KAI0511754.1"/>
    </source>
</evidence>
<comment type="caution">
    <text evidence="1">The sequence shown here is derived from an EMBL/GenBank/DDBJ whole genome shotgun (WGS) entry which is preliminary data.</text>
</comment>
<gene>
    <name evidence="1" type="ORF">KFK09_012386</name>
</gene>
<sequence length="65" mass="7166">MAAACDQGRPEKEGVRSPWVLRTAWTERGGASGFMRERGFGHRFRLFLFEPASAFSKASPAVCSC</sequence>
<keyword evidence="2" id="KW-1185">Reference proteome</keyword>
<proteinExistence type="predicted"/>
<reference evidence="1" key="1">
    <citation type="journal article" date="2022" name="Front. Genet.">
        <title>Chromosome-Scale Assembly of the Dendrobium nobile Genome Provides Insights Into the Molecular Mechanism of the Biosynthesis of the Medicinal Active Ingredient of Dendrobium.</title>
        <authorList>
            <person name="Xu Q."/>
            <person name="Niu S.-C."/>
            <person name="Li K.-L."/>
            <person name="Zheng P.-J."/>
            <person name="Zhang X.-J."/>
            <person name="Jia Y."/>
            <person name="Liu Y."/>
            <person name="Niu Y.-X."/>
            <person name="Yu L.-H."/>
            <person name="Chen D.-F."/>
            <person name="Zhang G.-Q."/>
        </authorList>
    </citation>
    <scope>NUCLEOTIDE SEQUENCE</scope>
    <source>
        <tissue evidence="1">Leaf</tissue>
    </source>
</reference>
<accession>A0A8T3BH91</accession>